<keyword evidence="6" id="KW-0564">Palmitate</keyword>
<feature type="domain" description="Spore germination GerAC-like C-terminal" evidence="8">
    <location>
        <begin position="210"/>
        <end position="361"/>
    </location>
</feature>
<dbReference type="InterPro" id="IPR046953">
    <property type="entry name" value="Spore_GerAC-like_C"/>
</dbReference>
<evidence type="ECO:0000313" key="10">
    <source>
        <dbReference type="EMBL" id="MEC0238841.1"/>
    </source>
</evidence>
<comment type="caution">
    <text evidence="10">The sequence shown here is derived from an EMBL/GenBank/DDBJ whole genome shotgun (WGS) entry which is preliminary data.</text>
</comment>
<dbReference type="InterPro" id="IPR008844">
    <property type="entry name" value="Spore_GerAC-like"/>
</dbReference>
<dbReference type="Pfam" id="PF25198">
    <property type="entry name" value="Spore_GerAC_N"/>
    <property type="match status" value="1"/>
</dbReference>
<accession>A0ABU6GKT2</accession>
<keyword evidence="11" id="KW-1185">Reference proteome</keyword>
<evidence type="ECO:0000259" key="9">
    <source>
        <dbReference type="Pfam" id="PF25198"/>
    </source>
</evidence>
<evidence type="ECO:0000256" key="1">
    <source>
        <dbReference type="ARBA" id="ARBA00004635"/>
    </source>
</evidence>
<evidence type="ECO:0000256" key="7">
    <source>
        <dbReference type="ARBA" id="ARBA00023288"/>
    </source>
</evidence>
<evidence type="ECO:0000256" key="4">
    <source>
        <dbReference type="ARBA" id="ARBA00022729"/>
    </source>
</evidence>
<dbReference type="Gene3D" id="3.30.300.210">
    <property type="entry name" value="Nutrient germinant receptor protein C, domain 3"/>
    <property type="match status" value="1"/>
</dbReference>
<dbReference type="PANTHER" id="PTHR35789">
    <property type="entry name" value="SPORE GERMINATION PROTEIN B3"/>
    <property type="match status" value="1"/>
</dbReference>
<evidence type="ECO:0000256" key="2">
    <source>
        <dbReference type="ARBA" id="ARBA00007886"/>
    </source>
</evidence>
<keyword evidence="3" id="KW-0309">Germination</keyword>
<dbReference type="EMBL" id="JARLKZ010000002">
    <property type="protein sequence ID" value="MEC0238841.1"/>
    <property type="molecule type" value="Genomic_DNA"/>
</dbReference>
<protein>
    <submittedName>
        <fullName evidence="10">Ger(X)C family spore germination protein</fullName>
    </submittedName>
</protein>
<reference evidence="10 11" key="1">
    <citation type="submission" date="2023-03" db="EMBL/GenBank/DDBJ databases">
        <title>Bacillus Genome Sequencing.</title>
        <authorList>
            <person name="Dunlap C."/>
        </authorList>
    </citation>
    <scope>NUCLEOTIDE SEQUENCE [LARGE SCALE GENOMIC DNA]</scope>
    <source>
        <strain evidence="10 11">BD-525</strain>
    </source>
</reference>
<dbReference type="Proteomes" id="UP001344632">
    <property type="component" value="Unassembled WGS sequence"/>
</dbReference>
<evidence type="ECO:0000256" key="6">
    <source>
        <dbReference type="ARBA" id="ARBA00023139"/>
    </source>
</evidence>
<evidence type="ECO:0000313" key="11">
    <source>
        <dbReference type="Proteomes" id="UP001344632"/>
    </source>
</evidence>
<dbReference type="PROSITE" id="PS51257">
    <property type="entry name" value="PROKAR_LIPOPROTEIN"/>
    <property type="match status" value="1"/>
</dbReference>
<dbReference type="InterPro" id="IPR038501">
    <property type="entry name" value="Spore_GerAC_C_sf"/>
</dbReference>
<keyword evidence="5" id="KW-0472">Membrane</keyword>
<evidence type="ECO:0000259" key="8">
    <source>
        <dbReference type="Pfam" id="PF05504"/>
    </source>
</evidence>
<dbReference type="NCBIfam" id="TIGR02887">
    <property type="entry name" value="spore_ger_x_C"/>
    <property type="match status" value="1"/>
</dbReference>
<dbReference type="PANTHER" id="PTHR35789:SF1">
    <property type="entry name" value="SPORE GERMINATION PROTEIN B3"/>
    <property type="match status" value="1"/>
</dbReference>
<sequence length="376" mass="42859">MRMRIRKMSLALCLVILAFLLQGCWDIKDIDNRLLVTAIGIEQAPDNKIRIWTRFPIPQSPQSSSSGPGKDFFTTNQLGNTVVEAFDSLRLKLPKYLDMSGTRTIFLDQRLAEKGFLPYLEFTIRDRMLPLDTVVALVSGDMEPIFTKPNPAGELSGVYTKLFFERYAGGTAQKNMVPLWGLFSGYFNPLEEKVVPLLISDPVTLFKLKGNAFFQGDRMIGMLTPEETLIYEIVTNQMTPFEIETAQEMNVKILESEATIHTRMQNSKPVIRIQAKLTMTLMDSAHGITIKPDKLEASINRLLEERAAKVFEQTQKKKSDICRLGNYFRGKIPASQFNHWPELYQHATIEFKLDSKLKNTGLQLMRKPFVNPPKED</sequence>
<dbReference type="RefSeq" id="WP_326085642.1">
    <property type="nucleotide sequence ID" value="NZ_JARLKZ010000002.1"/>
</dbReference>
<comment type="subcellular location">
    <subcellularLocation>
        <location evidence="1">Membrane</location>
        <topology evidence="1">Lipid-anchor</topology>
    </subcellularLocation>
</comment>
<comment type="similarity">
    <text evidence="2">Belongs to the GerABKC lipoprotein family.</text>
</comment>
<evidence type="ECO:0000256" key="3">
    <source>
        <dbReference type="ARBA" id="ARBA00022544"/>
    </source>
</evidence>
<gene>
    <name evidence="10" type="ORF">P4H66_03015</name>
</gene>
<name>A0ABU6GKT2_9BACL</name>
<feature type="domain" description="Spore germination protein N-terminal" evidence="9">
    <location>
        <begin position="26"/>
        <end position="198"/>
    </location>
</feature>
<organism evidence="10 11">
    <name type="scientific">Paenibacillus dokdonensis</name>
    <dbReference type="NCBI Taxonomy" id="2567944"/>
    <lineage>
        <taxon>Bacteria</taxon>
        <taxon>Bacillati</taxon>
        <taxon>Bacillota</taxon>
        <taxon>Bacilli</taxon>
        <taxon>Bacillales</taxon>
        <taxon>Paenibacillaceae</taxon>
        <taxon>Paenibacillus</taxon>
    </lineage>
</organism>
<dbReference type="Pfam" id="PF05504">
    <property type="entry name" value="Spore_GerAC"/>
    <property type="match status" value="1"/>
</dbReference>
<keyword evidence="7" id="KW-0449">Lipoprotein</keyword>
<dbReference type="InterPro" id="IPR057336">
    <property type="entry name" value="GerAC_N"/>
</dbReference>
<evidence type="ECO:0000256" key="5">
    <source>
        <dbReference type="ARBA" id="ARBA00023136"/>
    </source>
</evidence>
<proteinExistence type="inferred from homology"/>
<keyword evidence="4" id="KW-0732">Signal</keyword>